<keyword evidence="3" id="KW-1185">Reference proteome</keyword>
<comment type="caution">
    <text evidence="2">The sequence shown here is derived from an EMBL/GenBank/DDBJ whole genome shotgun (WGS) entry which is preliminary data.</text>
</comment>
<accession>A0ABY2B949</accession>
<evidence type="ECO:0000313" key="3">
    <source>
        <dbReference type="Proteomes" id="UP000295818"/>
    </source>
</evidence>
<dbReference type="Proteomes" id="UP000295818">
    <property type="component" value="Unassembled WGS sequence"/>
</dbReference>
<feature type="signal peptide" evidence="1">
    <location>
        <begin position="1"/>
        <end position="25"/>
    </location>
</feature>
<protein>
    <submittedName>
        <fullName evidence="2">Uncharacterized protein</fullName>
    </submittedName>
</protein>
<evidence type="ECO:0000256" key="1">
    <source>
        <dbReference type="SAM" id="SignalP"/>
    </source>
</evidence>
<name>A0ABY2B949_9ACTN</name>
<proteinExistence type="predicted"/>
<evidence type="ECO:0000313" key="2">
    <source>
        <dbReference type="EMBL" id="TCO08547.1"/>
    </source>
</evidence>
<reference evidence="2 3" key="1">
    <citation type="journal article" date="2015" name="Stand. Genomic Sci.">
        <title>Genomic Encyclopedia of Bacterial and Archaeal Type Strains, Phase III: the genomes of soil and plant-associated and newly described type strains.</title>
        <authorList>
            <person name="Whitman W.B."/>
            <person name="Woyke T."/>
            <person name="Klenk H.P."/>
            <person name="Zhou Y."/>
            <person name="Lilburn T.G."/>
            <person name="Beck B.J."/>
            <person name="De Vos P."/>
            <person name="Vandamme P."/>
            <person name="Eisen J.A."/>
            <person name="Garrity G."/>
            <person name="Hugenholtz P."/>
            <person name="Kyrpides N.C."/>
        </authorList>
    </citation>
    <scope>NUCLEOTIDE SEQUENCE [LARGE SCALE GENOMIC DNA]</scope>
    <source>
        <strain evidence="2 3">VKM Ac-2538</strain>
    </source>
</reference>
<feature type="chain" id="PRO_5047232565" evidence="1">
    <location>
        <begin position="26"/>
        <end position="159"/>
    </location>
</feature>
<gene>
    <name evidence="2" type="ORF">EV644_14513</name>
</gene>
<sequence>MLRRLLLMVGLLIAGLLFTGAPAFGAPPVTETTTQKNLVETFVDVIPDPICSDEGPLYTITTTTNLIEHTTTFDDGREHATFTQTGTFVAVPLEDPSLPSYAGKVTIWGGFNANGATVNGTFTFNLRATGSDGSTIRTNQVDQFNVRPDGTVNEFFHCH</sequence>
<dbReference type="EMBL" id="SLWM01000045">
    <property type="protein sequence ID" value="TCO08547.1"/>
    <property type="molecule type" value="Genomic_DNA"/>
</dbReference>
<organism evidence="2 3">
    <name type="scientific">Kribbella orskensis</name>
    <dbReference type="NCBI Taxonomy" id="2512216"/>
    <lineage>
        <taxon>Bacteria</taxon>
        <taxon>Bacillati</taxon>
        <taxon>Actinomycetota</taxon>
        <taxon>Actinomycetes</taxon>
        <taxon>Propionibacteriales</taxon>
        <taxon>Kribbellaceae</taxon>
        <taxon>Kribbella</taxon>
    </lineage>
</organism>
<keyword evidence="1" id="KW-0732">Signal</keyword>